<proteinExistence type="predicted"/>
<comment type="caution">
    <text evidence="2">The sequence shown here is derived from an EMBL/GenBank/DDBJ whole genome shotgun (WGS) entry which is preliminary data.</text>
</comment>
<accession>A0A0B9H1A0</accession>
<reference evidence="2 3" key="1">
    <citation type="submission" date="2014-12" db="EMBL/GenBank/DDBJ databases">
        <title>Genome sequencing of Photobacterium gaetbulicola AD005a.</title>
        <authorList>
            <person name="Adrian T.G.S."/>
            <person name="Chan K.G."/>
        </authorList>
    </citation>
    <scope>NUCLEOTIDE SEQUENCE [LARGE SCALE GENOMIC DNA]</scope>
    <source>
        <strain evidence="2 3">AD005a</strain>
    </source>
</reference>
<feature type="transmembrane region" description="Helical" evidence="1">
    <location>
        <begin position="41"/>
        <end position="60"/>
    </location>
</feature>
<gene>
    <name evidence="2" type="ORF">RJ45_05125</name>
</gene>
<evidence type="ECO:0000313" key="3">
    <source>
        <dbReference type="Proteomes" id="UP000031278"/>
    </source>
</evidence>
<dbReference type="EMBL" id="JWLZ01000055">
    <property type="protein sequence ID" value="KHT64691.1"/>
    <property type="molecule type" value="Genomic_DNA"/>
</dbReference>
<keyword evidence="1" id="KW-0812">Transmembrane</keyword>
<feature type="transmembrane region" description="Helical" evidence="1">
    <location>
        <begin position="67"/>
        <end position="87"/>
    </location>
</feature>
<dbReference type="AlphaFoldDB" id="A0A0B9H1A0"/>
<sequence>MLAVILLIGLSCAHIYATYIECYTYVLGTESYPVSSFLRSAIGFSILASSLQFLLLEAFFVDDLSEFAVLAFFPVFFVFYGCLYLVYQEKMKILSK</sequence>
<keyword evidence="1" id="KW-1133">Transmembrane helix</keyword>
<keyword evidence="1" id="KW-0472">Membrane</keyword>
<evidence type="ECO:0000313" key="2">
    <source>
        <dbReference type="EMBL" id="KHT64691.1"/>
    </source>
</evidence>
<protein>
    <submittedName>
        <fullName evidence="2">Uncharacterized protein</fullName>
    </submittedName>
</protein>
<organism evidence="2 3">
    <name type="scientific">Photobacterium gaetbulicola</name>
    <dbReference type="NCBI Taxonomy" id="1295392"/>
    <lineage>
        <taxon>Bacteria</taxon>
        <taxon>Pseudomonadati</taxon>
        <taxon>Pseudomonadota</taxon>
        <taxon>Gammaproteobacteria</taxon>
        <taxon>Vibrionales</taxon>
        <taxon>Vibrionaceae</taxon>
        <taxon>Photobacterium</taxon>
    </lineage>
</organism>
<evidence type="ECO:0000256" key="1">
    <source>
        <dbReference type="SAM" id="Phobius"/>
    </source>
</evidence>
<dbReference type="RefSeq" id="WP_039459095.1">
    <property type="nucleotide sequence ID" value="NZ_JWLZ01000055.1"/>
</dbReference>
<dbReference type="Proteomes" id="UP000031278">
    <property type="component" value="Unassembled WGS sequence"/>
</dbReference>
<name>A0A0B9H1A0_9GAMM</name>